<dbReference type="SUPFAM" id="SSF51230">
    <property type="entry name" value="Single hybrid motif"/>
    <property type="match status" value="1"/>
</dbReference>
<protein>
    <recommendedName>
        <fullName evidence="2 8">Biotin carboxyl carrier protein of acetyl-CoA carboxylase</fullName>
    </recommendedName>
</protein>
<dbReference type="InterPro" id="IPR001882">
    <property type="entry name" value="Biotin_BS"/>
</dbReference>
<dbReference type="PROSITE" id="PS50968">
    <property type="entry name" value="BIOTINYL_LIPOYL"/>
    <property type="match status" value="1"/>
</dbReference>
<dbReference type="InterPro" id="IPR011053">
    <property type="entry name" value="Single_hybrid_motif"/>
</dbReference>
<evidence type="ECO:0000256" key="6">
    <source>
        <dbReference type="ARBA" id="ARBA00023160"/>
    </source>
</evidence>
<dbReference type="PROSITE" id="PS00188">
    <property type="entry name" value="BIOTIN"/>
    <property type="match status" value="1"/>
</dbReference>
<sequence>MAMAATAAVQQVAALVGVTVVSVGTSGESGGGQHQGMRGGGLQVSPRAHLVSARPGQSHQTHPAHPRLAAFSSFFGAGLDPCLLRASNGSAGSWPMASIVNEVAVDATSNSSATDGKASHPVLEAEPASSETPSAISSSLETAASVFMTDVANLVKLVDSRDIVELEVKHKDYELLIRKKEALPTPPAPPQMSFPGPHVMAHTSFPAFAPPPPPPVTSLAASVPAPSEVPTAPPAAEYPPMLSPMAGTFYRSPAPGESSFVKVGDKVTKGQVLCIVEAMKLMNEIEADQSGTIMDILADDGKPVSIETPLFVIKP</sequence>
<keyword evidence="12" id="KW-1185">Reference proteome</keyword>
<evidence type="ECO:0000313" key="12">
    <source>
        <dbReference type="Proteomes" id="UP001497512"/>
    </source>
</evidence>
<keyword evidence="7 8" id="KW-0092">Biotin</keyword>
<evidence type="ECO:0000256" key="9">
    <source>
        <dbReference type="SAM" id="MobiDB-lite"/>
    </source>
</evidence>
<dbReference type="CDD" id="cd06850">
    <property type="entry name" value="biotinyl_domain"/>
    <property type="match status" value="1"/>
</dbReference>
<accession>A0ABP0TLS1</accession>
<evidence type="ECO:0000256" key="5">
    <source>
        <dbReference type="ARBA" id="ARBA00023098"/>
    </source>
</evidence>
<feature type="region of interest" description="Disordered" evidence="9">
    <location>
        <begin position="110"/>
        <end position="133"/>
    </location>
</feature>
<dbReference type="PANTHER" id="PTHR45266">
    <property type="entry name" value="OXALOACETATE DECARBOXYLASE ALPHA CHAIN"/>
    <property type="match status" value="1"/>
</dbReference>
<dbReference type="Gene3D" id="2.40.50.100">
    <property type="match status" value="1"/>
</dbReference>
<reference evidence="11" key="1">
    <citation type="submission" date="2024-02" db="EMBL/GenBank/DDBJ databases">
        <authorList>
            <consortium name="ELIXIR-Norway"/>
            <consortium name="Elixir Norway"/>
        </authorList>
    </citation>
    <scope>NUCLEOTIDE SEQUENCE</scope>
</reference>
<proteinExistence type="predicted"/>
<keyword evidence="8" id="KW-0934">Plastid</keyword>
<evidence type="ECO:0000256" key="8">
    <source>
        <dbReference type="RuleBase" id="RU364072"/>
    </source>
</evidence>
<comment type="subcellular location">
    <subcellularLocation>
        <location evidence="8">Plastid</location>
        <location evidence="8">Chloroplast</location>
    </subcellularLocation>
</comment>
<evidence type="ECO:0000256" key="7">
    <source>
        <dbReference type="ARBA" id="ARBA00023267"/>
    </source>
</evidence>
<dbReference type="Proteomes" id="UP001497512">
    <property type="component" value="Chromosome 12"/>
</dbReference>
<keyword evidence="4 8" id="KW-0276">Fatty acid metabolism</keyword>
<dbReference type="Pfam" id="PF00364">
    <property type="entry name" value="Biotin_lipoyl"/>
    <property type="match status" value="1"/>
</dbReference>
<evidence type="ECO:0000256" key="2">
    <source>
        <dbReference type="ARBA" id="ARBA00017562"/>
    </source>
</evidence>
<dbReference type="PRINTS" id="PR01071">
    <property type="entry name" value="ACOABIOTINCC"/>
</dbReference>
<keyword evidence="6 8" id="KW-0275">Fatty acid biosynthesis</keyword>
<evidence type="ECO:0000256" key="1">
    <source>
        <dbReference type="ARBA" id="ARBA00005194"/>
    </source>
</evidence>
<comment type="pathway">
    <text evidence="1 8">Lipid metabolism; fatty acid biosynthesis.</text>
</comment>
<organism evidence="11 12">
    <name type="scientific">Sphagnum troendelagicum</name>
    <dbReference type="NCBI Taxonomy" id="128251"/>
    <lineage>
        <taxon>Eukaryota</taxon>
        <taxon>Viridiplantae</taxon>
        <taxon>Streptophyta</taxon>
        <taxon>Embryophyta</taxon>
        <taxon>Bryophyta</taxon>
        <taxon>Sphagnophytina</taxon>
        <taxon>Sphagnopsida</taxon>
        <taxon>Sphagnales</taxon>
        <taxon>Sphagnaceae</taxon>
        <taxon>Sphagnum</taxon>
    </lineage>
</organism>
<name>A0ABP0TLS1_9BRYO</name>
<keyword evidence="5 8" id="KW-0443">Lipid metabolism</keyword>
<dbReference type="InterPro" id="IPR050709">
    <property type="entry name" value="Biotin_Carboxyl_Carrier/Decarb"/>
</dbReference>
<dbReference type="EMBL" id="OZ019904">
    <property type="protein sequence ID" value="CAK9199343.1"/>
    <property type="molecule type" value="Genomic_DNA"/>
</dbReference>
<feature type="compositionally biased region" description="Low complexity" evidence="9">
    <location>
        <begin position="124"/>
        <end position="133"/>
    </location>
</feature>
<keyword evidence="3 8" id="KW-0444">Lipid biosynthesis</keyword>
<dbReference type="InterPro" id="IPR001249">
    <property type="entry name" value="AcCoA_biotinCC"/>
</dbReference>
<evidence type="ECO:0000256" key="4">
    <source>
        <dbReference type="ARBA" id="ARBA00022832"/>
    </source>
</evidence>
<feature type="domain" description="Lipoyl-binding" evidence="10">
    <location>
        <begin position="238"/>
        <end position="314"/>
    </location>
</feature>
<evidence type="ECO:0000313" key="11">
    <source>
        <dbReference type="EMBL" id="CAK9199343.1"/>
    </source>
</evidence>
<dbReference type="PANTHER" id="PTHR45266:SF3">
    <property type="entry name" value="OXALOACETATE DECARBOXYLASE ALPHA CHAIN"/>
    <property type="match status" value="1"/>
</dbReference>
<comment type="function">
    <text evidence="8">This protein is a component of the acetyl coenzyme A carboxylase complex; first, biotin carboxylase catalyzes the carboxylation of the carrier protein and then the transcarboxylase transfers the carboxyl group to form malonyl-CoA.</text>
</comment>
<gene>
    <name evidence="11" type="ORF">CSSPTR1EN2_LOCUS4889</name>
</gene>
<evidence type="ECO:0000256" key="3">
    <source>
        <dbReference type="ARBA" id="ARBA00022516"/>
    </source>
</evidence>
<keyword evidence="8" id="KW-0150">Chloroplast</keyword>
<evidence type="ECO:0000259" key="10">
    <source>
        <dbReference type="PROSITE" id="PS50968"/>
    </source>
</evidence>
<dbReference type="InterPro" id="IPR000089">
    <property type="entry name" value="Biotin_lipoyl"/>
</dbReference>
<dbReference type="NCBIfam" id="TIGR00531">
    <property type="entry name" value="BCCP"/>
    <property type="match status" value="1"/>
</dbReference>